<dbReference type="PANTHER" id="PTHR23272">
    <property type="entry name" value="BED FINGER-RELATED"/>
    <property type="match status" value="1"/>
</dbReference>
<organism evidence="2">
    <name type="scientific">Tanacetum cinerariifolium</name>
    <name type="common">Dalmatian daisy</name>
    <name type="synonym">Chrysanthemum cinerariifolium</name>
    <dbReference type="NCBI Taxonomy" id="118510"/>
    <lineage>
        <taxon>Eukaryota</taxon>
        <taxon>Viridiplantae</taxon>
        <taxon>Streptophyta</taxon>
        <taxon>Embryophyta</taxon>
        <taxon>Tracheophyta</taxon>
        <taxon>Spermatophyta</taxon>
        <taxon>Magnoliopsida</taxon>
        <taxon>eudicotyledons</taxon>
        <taxon>Gunneridae</taxon>
        <taxon>Pentapetalae</taxon>
        <taxon>asterids</taxon>
        <taxon>campanulids</taxon>
        <taxon>Asterales</taxon>
        <taxon>Asteraceae</taxon>
        <taxon>Asteroideae</taxon>
        <taxon>Anthemideae</taxon>
        <taxon>Anthemidinae</taxon>
        <taxon>Tanacetum</taxon>
    </lineage>
</organism>
<comment type="caution">
    <text evidence="2">The sequence shown here is derived from an EMBL/GenBank/DDBJ whole genome shotgun (WGS) entry which is preliminary data.</text>
</comment>
<feature type="non-terminal residue" evidence="2">
    <location>
        <position position="1"/>
    </location>
</feature>
<dbReference type="EMBL" id="BKCJ010577704">
    <property type="protein sequence ID" value="GFB21673.1"/>
    <property type="molecule type" value="Genomic_DNA"/>
</dbReference>
<evidence type="ECO:0000313" key="2">
    <source>
        <dbReference type="EMBL" id="GFB21673.1"/>
    </source>
</evidence>
<dbReference type="InterPro" id="IPR008906">
    <property type="entry name" value="HATC_C_dom"/>
</dbReference>
<name>A0A699L587_TANCI</name>
<gene>
    <name evidence="2" type="ORF">Tci_693644</name>
</gene>
<dbReference type="Pfam" id="PF05699">
    <property type="entry name" value="Dimer_Tnp_hAT"/>
    <property type="match status" value="1"/>
</dbReference>
<dbReference type="PANTHER" id="PTHR23272:SF184">
    <property type="entry name" value="OS03G0311250 PROTEIN"/>
    <property type="match status" value="1"/>
</dbReference>
<dbReference type="AlphaFoldDB" id="A0A699L587"/>
<sequence>IETMRKKNMAEVKRRKAVSGIAKETKTVLDRYSTEEIEGDSAYFESDNFTGLGWWKKRSPTFLILSLVARDILAIPVSTVASKSTFSTGGRVLDSFRTSLTPQIVEALICCQDWIRSSSVPINVEEKIEDLEKFEE</sequence>
<evidence type="ECO:0000259" key="1">
    <source>
        <dbReference type="Pfam" id="PF05699"/>
    </source>
</evidence>
<feature type="domain" description="HAT C-terminal dimerisation" evidence="1">
    <location>
        <begin position="29"/>
        <end position="115"/>
    </location>
</feature>
<reference evidence="2" key="1">
    <citation type="journal article" date="2019" name="Sci. Rep.">
        <title>Draft genome of Tanacetum cinerariifolium, the natural source of mosquito coil.</title>
        <authorList>
            <person name="Yamashiro T."/>
            <person name="Shiraishi A."/>
            <person name="Satake H."/>
            <person name="Nakayama K."/>
        </authorList>
    </citation>
    <scope>NUCLEOTIDE SEQUENCE</scope>
</reference>
<dbReference type="InterPro" id="IPR012337">
    <property type="entry name" value="RNaseH-like_sf"/>
</dbReference>
<accession>A0A699L587</accession>
<proteinExistence type="predicted"/>
<feature type="non-terminal residue" evidence="2">
    <location>
        <position position="136"/>
    </location>
</feature>
<dbReference type="GO" id="GO:0046983">
    <property type="term" value="F:protein dimerization activity"/>
    <property type="evidence" value="ECO:0007669"/>
    <property type="project" value="InterPro"/>
</dbReference>
<dbReference type="SUPFAM" id="SSF53098">
    <property type="entry name" value="Ribonuclease H-like"/>
    <property type="match status" value="1"/>
</dbReference>
<protein>
    <submittedName>
        <fullName evidence="2">Zinc finger BED domain-containing protein RICESLEEPER 2-like</fullName>
    </submittedName>
</protein>